<dbReference type="Proteomes" id="UP000006727">
    <property type="component" value="Chromosome 26"/>
</dbReference>
<sequence length="150" mass="17455">MQNSVMEIQDVVRGLVEKPTLKRQAAVLQKYFTEDVEFRHFYINTGGVQDLTAIYQMAELVVNYQSLEFENIIYDSRENAMAIKMTVMVKPLYILPQVPLRLCTLLEFQDEKVQGGPTLKKIMVQRDYFERSPILIFIPILGRIYDSNSI</sequence>
<evidence type="ECO:0000313" key="2">
    <source>
        <dbReference type="EnsemblPlants" id="Pp3c26_8220V3.2"/>
    </source>
</evidence>
<dbReference type="EMBL" id="ABEU02000026">
    <property type="status" value="NOT_ANNOTATED_CDS"/>
    <property type="molecule type" value="Genomic_DNA"/>
</dbReference>
<organism evidence="2 3">
    <name type="scientific">Physcomitrium patens</name>
    <name type="common">Spreading-leaved earth moss</name>
    <name type="synonym">Physcomitrella patens</name>
    <dbReference type="NCBI Taxonomy" id="3218"/>
    <lineage>
        <taxon>Eukaryota</taxon>
        <taxon>Viridiplantae</taxon>
        <taxon>Streptophyta</taxon>
        <taxon>Embryophyta</taxon>
        <taxon>Bryophyta</taxon>
        <taxon>Bryophytina</taxon>
        <taxon>Bryopsida</taxon>
        <taxon>Funariidae</taxon>
        <taxon>Funariales</taxon>
        <taxon>Funariaceae</taxon>
        <taxon>Physcomitrium</taxon>
    </lineage>
</organism>
<accession>A0A7I4D1I9</accession>
<dbReference type="Pfam" id="PF24840">
    <property type="entry name" value="NTF2_SigF"/>
    <property type="match status" value="1"/>
</dbReference>
<reference evidence="2" key="3">
    <citation type="submission" date="2020-12" db="UniProtKB">
        <authorList>
            <consortium name="EnsemblPlants"/>
        </authorList>
    </citation>
    <scope>IDENTIFICATION</scope>
</reference>
<dbReference type="Gramene" id="Pp3c26_8220V3.2">
    <property type="protein sequence ID" value="Pp3c26_8220V3.2"/>
    <property type="gene ID" value="Pp3c26_8220"/>
</dbReference>
<name>A0A7I4D1I9_PHYPA</name>
<dbReference type="PANTHER" id="PTHR35393">
    <property type="entry name" value="CHROMOSOME 1, WHOLE GENOME SHOTGUN SEQUENCE"/>
    <property type="match status" value="1"/>
</dbReference>
<keyword evidence="3" id="KW-1185">Reference proteome</keyword>
<feature type="domain" description="SigF-like NTF2-like" evidence="1">
    <location>
        <begin position="1"/>
        <end position="142"/>
    </location>
</feature>
<dbReference type="OrthoDB" id="2014323at2759"/>
<protein>
    <recommendedName>
        <fullName evidence="1">SigF-like NTF2-like domain-containing protein</fullName>
    </recommendedName>
</protein>
<proteinExistence type="predicted"/>
<dbReference type="PANTHER" id="PTHR35393:SF1">
    <property type="entry name" value="SNOAL-LIKE DOMAIN-CONTAINING PROTEIN"/>
    <property type="match status" value="1"/>
</dbReference>
<reference evidence="2 3" key="2">
    <citation type="journal article" date="2018" name="Plant J.">
        <title>The Physcomitrella patens chromosome-scale assembly reveals moss genome structure and evolution.</title>
        <authorList>
            <person name="Lang D."/>
            <person name="Ullrich K.K."/>
            <person name="Murat F."/>
            <person name="Fuchs J."/>
            <person name="Jenkins J."/>
            <person name="Haas F.B."/>
            <person name="Piednoel M."/>
            <person name="Gundlach H."/>
            <person name="Van Bel M."/>
            <person name="Meyberg R."/>
            <person name="Vives C."/>
            <person name="Morata J."/>
            <person name="Symeonidi A."/>
            <person name="Hiss M."/>
            <person name="Muchero W."/>
            <person name="Kamisugi Y."/>
            <person name="Saleh O."/>
            <person name="Blanc G."/>
            <person name="Decker E.L."/>
            <person name="van Gessel N."/>
            <person name="Grimwood J."/>
            <person name="Hayes R.D."/>
            <person name="Graham S.W."/>
            <person name="Gunter L.E."/>
            <person name="McDaniel S.F."/>
            <person name="Hoernstein S.N.W."/>
            <person name="Larsson A."/>
            <person name="Li F.W."/>
            <person name="Perroud P.F."/>
            <person name="Phillips J."/>
            <person name="Ranjan P."/>
            <person name="Rokshar D.S."/>
            <person name="Rothfels C.J."/>
            <person name="Schneider L."/>
            <person name="Shu S."/>
            <person name="Stevenson D.W."/>
            <person name="Thummler F."/>
            <person name="Tillich M."/>
            <person name="Villarreal Aguilar J.C."/>
            <person name="Widiez T."/>
            <person name="Wong G.K."/>
            <person name="Wymore A."/>
            <person name="Zhang Y."/>
            <person name="Zimmer A.D."/>
            <person name="Quatrano R.S."/>
            <person name="Mayer K.F.X."/>
            <person name="Goodstein D."/>
            <person name="Casacuberta J.M."/>
            <person name="Vandepoele K."/>
            <person name="Reski R."/>
            <person name="Cuming A.C."/>
            <person name="Tuskan G.A."/>
            <person name="Maumus F."/>
            <person name="Salse J."/>
            <person name="Schmutz J."/>
            <person name="Rensing S.A."/>
        </authorList>
    </citation>
    <scope>NUCLEOTIDE SEQUENCE [LARGE SCALE GENOMIC DNA]</scope>
    <source>
        <strain evidence="2 3">cv. Gransden 2004</strain>
    </source>
</reference>
<dbReference type="EnsemblPlants" id="Pp3c26_8220V3.2">
    <property type="protein sequence ID" value="Pp3c26_8220V3.2"/>
    <property type="gene ID" value="Pp3c26_8220"/>
</dbReference>
<evidence type="ECO:0000259" key="1">
    <source>
        <dbReference type="Pfam" id="PF24840"/>
    </source>
</evidence>
<gene>
    <name evidence="2" type="primary">LOC112277822</name>
</gene>
<reference evidence="2 3" key="1">
    <citation type="journal article" date="2008" name="Science">
        <title>The Physcomitrella genome reveals evolutionary insights into the conquest of land by plants.</title>
        <authorList>
            <person name="Rensing S."/>
            <person name="Lang D."/>
            <person name="Zimmer A."/>
            <person name="Terry A."/>
            <person name="Salamov A."/>
            <person name="Shapiro H."/>
            <person name="Nishiyama T."/>
            <person name="Perroud P.-F."/>
            <person name="Lindquist E."/>
            <person name="Kamisugi Y."/>
            <person name="Tanahashi T."/>
            <person name="Sakakibara K."/>
            <person name="Fujita T."/>
            <person name="Oishi K."/>
            <person name="Shin-I T."/>
            <person name="Kuroki Y."/>
            <person name="Toyoda A."/>
            <person name="Suzuki Y."/>
            <person name="Hashimoto A."/>
            <person name="Yamaguchi K."/>
            <person name="Sugano A."/>
            <person name="Kohara Y."/>
            <person name="Fujiyama A."/>
            <person name="Anterola A."/>
            <person name="Aoki S."/>
            <person name="Ashton N."/>
            <person name="Barbazuk W.B."/>
            <person name="Barker E."/>
            <person name="Bennetzen J."/>
            <person name="Bezanilla M."/>
            <person name="Blankenship R."/>
            <person name="Cho S.H."/>
            <person name="Dutcher S."/>
            <person name="Estelle M."/>
            <person name="Fawcett J.A."/>
            <person name="Gundlach H."/>
            <person name="Hanada K."/>
            <person name="Heyl A."/>
            <person name="Hicks K.A."/>
            <person name="Hugh J."/>
            <person name="Lohr M."/>
            <person name="Mayer K."/>
            <person name="Melkozernov A."/>
            <person name="Murata T."/>
            <person name="Nelson D."/>
            <person name="Pils B."/>
            <person name="Prigge M."/>
            <person name="Reiss B."/>
            <person name="Renner T."/>
            <person name="Rombauts S."/>
            <person name="Rushton P."/>
            <person name="Sanderfoot A."/>
            <person name="Schween G."/>
            <person name="Shiu S.-H."/>
            <person name="Stueber K."/>
            <person name="Theodoulou F.L."/>
            <person name="Tu H."/>
            <person name="Van de Peer Y."/>
            <person name="Verrier P.J."/>
            <person name="Waters E."/>
            <person name="Wood A."/>
            <person name="Yang L."/>
            <person name="Cove D."/>
            <person name="Cuming A."/>
            <person name="Hasebe M."/>
            <person name="Lucas S."/>
            <person name="Mishler D.B."/>
            <person name="Reski R."/>
            <person name="Grigoriev I."/>
            <person name="Quatrano R.S."/>
            <person name="Boore J.L."/>
        </authorList>
    </citation>
    <scope>NUCLEOTIDE SEQUENCE [LARGE SCALE GENOMIC DNA]</scope>
    <source>
        <strain evidence="2 3">cv. Gransden 2004</strain>
    </source>
</reference>
<evidence type="ECO:0000313" key="3">
    <source>
        <dbReference type="Proteomes" id="UP000006727"/>
    </source>
</evidence>
<dbReference type="InterPro" id="IPR057514">
    <property type="entry name" value="NTF2_SigF"/>
</dbReference>
<dbReference type="AlphaFoldDB" id="A0A7I4D1I9"/>